<comment type="caution">
    <text evidence="4">The sequence shown here is derived from an EMBL/GenBank/DDBJ whole genome shotgun (WGS) entry which is preliminary data.</text>
</comment>
<evidence type="ECO:0000256" key="1">
    <source>
        <dbReference type="ARBA" id="ARBA00023186"/>
    </source>
</evidence>
<name>A0A2G4QZV6_9BACT</name>
<feature type="compositionally biased region" description="Basic and acidic residues" evidence="2">
    <location>
        <begin position="210"/>
        <end position="221"/>
    </location>
</feature>
<accession>A0A2G4QZV6</accession>
<keyword evidence="6" id="KW-1185">Reference proteome</keyword>
<dbReference type="Pfam" id="PF02613">
    <property type="entry name" value="Nitrate_red_del"/>
    <property type="match status" value="1"/>
</dbReference>
<dbReference type="PANTHER" id="PTHR34227:SF1">
    <property type="entry name" value="DIMETHYL SULFOXIDE REDUCTASE CHAPERONE-RELATED"/>
    <property type="match status" value="1"/>
</dbReference>
<dbReference type="PANTHER" id="PTHR34227">
    <property type="entry name" value="CHAPERONE PROTEIN YCDY"/>
    <property type="match status" value="1"/>
</dbReference>
<gene>
    <name evidence="4" type="ORF">AA994_06945</name>
    <name evidence="3" type="ORF">CVU5213_04755</name>
</gene>
<dbReference type="InterPro" id="IPR020945">
    <property type="entry name" value="DMSO/NO3_reduct_chaperone"/>
</dbReference>
<reference evidence="4" key="2">
    <citation type="submission" date="2015-06" db="EMBL/GenBank/DDBJ databases">
        <authorList>
            <person name="Hoefler B.C."/>
            <person name="Straight P.D."/>
        </authorList>
    </citation>
    <scope>NUCLEOTIDE SEQUENCE [LARGE SCALE GENOMIC DNA]</scope>
    <source>
        <strain evidence="4">73/13</strain>
    </source>
</reference>
<feature type="region of interest" description="Disordered" evidence="2">
    <location>
        <begin position="206"/>
        <end position="233"/>
    </location>
</feature>
<sequence length="233" mass="27411">MNLENLRSARSLYYQCFGEVFSFSFSKNRLANLTQYLNAMNECIFDDTLKTNFAFLLENLKTPQDMQKLIKEYDLLFLALKSAIPTTFSYIEEGFENSNALLLVRQILIKSKLRRNEAFFKEGEDSVGFCFLLMSEFLREKNDDLAKELFERLINPNIDEFFNLILVNEAALLFKEVALIGVAFMEFERFCFELEKPIKTQSKKVQNDLSRSEFLRRETNKQRRKLGKTQEIS</sequence>
<evidence type="ECO:0000313" key="3">
    <source>
        <dbReference type="EMBL" id="MBS4241036.1"/>
    </source>
</evidence>
<reference evidence="5" key="1">
    <citation type="submission" date="2015-06" db="EMBL/GenBank/DDBJ databases">
        <authorList>
            <person name="Parisi A."/>
            <person name="Chiara M."/>
            <person name="Florio D."/>
            <person name="Miccolupo A."/>
            <person name="Manzari C."/>
            <person name="Mion D."/>
            <person name="Caruso M."/>
            <person name="D'erchia A.M."/>
            <person name="Zanoni R."/>
        </authorList>
    </citation>
    <scope>NUCLEOTIDE SEQUENCE [LARGE SCALE GENOMIC DNA]</scope>
    <source>
        <strain evidence="5">73/13</strain>
    </source>
</reference>
<dbReference type="InterPro" id="IPR036411">
    <property type="entry name" value="TorD-like_sf"/>
</dbReference>
<keyword evidence="1" id="KW-0143">Chaperone</keyword>
<reference evidence="3" key="3">
    <citation type="submission" date="2019-07" db="EMBL/GenBank/DDBJ databases">
        <authorList>
            <person name="Miller W.G."/>
        </authorList>
    </citation>
    <scope>NUCLEOTIDE SEQUENCE</scope>
    <source>
        <strain evidence="3">52/13</strain>
    </source>
</reference>
<protein>
    <submittedName>
        <fullName evidence="3">Molecular chaperone TorD family protein</fullName>
    </submittedName>
</protein>
<evidence type="ECO:0000256" key="2">
    <source>
        <dbReference type="SAM" id="MobiDB-lite"/>
    </source>
</evidence>
<evidence type="ECO:0000313" key="6">
    <source>
        <dbReference type="Proteomes" id="UP000811399"/>
    </source>
</evidence>
<dbReference type="EMBL" id="VJYU01000011">
    <property type="protein sequence ID" value="MBS4241036.1"/>
    <property type="molecule type" value="Genomic_DNA"/>
</dbReference>
<organism evidence="4 5">
    <name type="scientific">Campylobacter vulpis</name>
    <dbReference type="NCBI Taxonomy" id="1655500"/>
    <lineage>
        <taxon>Bacteria</taxon>
        <taxon>Pseudomonadati</taxon>
        <taxon>Campylobacterota</taxon>
        <taxon>Epsilonproteobacteria</taxon>
        <taxon>Campylobacterales</taxon>
        <taxon>Campylobacteraceae</taxon>
        <taxon>Campylobacter</taxon>
    </lineage>
</organism>
<evidence type="ECO:0000313" key="4">
    <source>
        <dbReference type="EMBL" id="PHY89820.1"/>
    </source>
</evidence>
<dbReference type="Proteomes" id="UP000237472">
    <property type="component" value="Unassembled WGS sequence"/>
</dbReference>
<dbReference type="Gene3D" id="1.10.3480.10">
    <property type="entry name" value="TorD-like"/>
    <property type="match status" value="1"/>
</dbReference>
<dbReference type="GeneID" id="77267267"/>
<reference evidence="3 6" key="4">
    <citation type="journal article" date="2021" name="Syst. Appl. Microbiol.">
        <title>nCampylobacter vulpis sp. nov. isolated from wild red foxes.</title>
        <authorList>
            <person name="Parisi A."/>
            <person name="Chiara M."/>
            <person name="Caffara M."/>
            <person name="Mion D."/>
            <person name="Miller W.G."/>
            <person name="Caruso M."/>
            <person name="Manzari C."/>
            <person name="Florio D."/>
            <person name="Capozzi L."/>
            <person name="D'Erchia A.M."/>
            <person name="Manzulli V."/>
            <person name="Zanoni R.G."/>
        </authorList>
    </citation>
    <scope>NUCLEOTIDE SEQUENCE [LARGE SCALE GENOMIC DNA]</scope>
    <source>
        <strain evidence="3 6">52/13</strain>
    </source>
</reference>
<dbReference type="RefSeq" id="WP_099462320.1">
    <property type="nucleotide sequence ID" value="NZ_CP041617.1"/>
</dbReference>
<dbReference type="EMBL" id="LDWY01000085">
    <property type="protein sequence ID" value="PHY89820.1"/>
    <property type="molecule type" value="Genomic_DNA"/>
</dbReference>
<proteinExistence type="predicted"/>
<evidence type="ECO:0000313" key="5">
    <source>
        <dbReference type="Proteomes" id="UP000237472"/>
    </source>
</evidence>
<dbReference type="Proteomes" id="UP000811399">
    <property type="component" value="Unassembled WGS sequence"/>
</dbReference>
<dbReference type="SUPFAM" id="SSF89155">
    <property type="entry name" value="TorD-like"/>
    <property type="match status" value="1"/>
</dbReference>
<dbReference type="InterPro" id="IPR050289">
    <property type="entry name" value="TorD/DmsD_chaperones"/>
</dbReference>
<dbReference type="OrthoDB" id="5321442at2"/>
<dbReference type="AlphaFoldDB" id="A0A2G4QZV6"/>